<feature type="domain" description="ABC transporter" evidence="4">
    <location>
        <begin position="7"/>
        <end position="216"/>
    </location>
</feature>
<dbReference type="OrthoDB" id="9804199at2"/>
<dbReference type="InterPro" id="IPR017871">
    <property type="entry name" value="ABC_transporter-like_CS"/>
</dbReference>
<keyword evidence="1" id="KW-0813">Transport</keyword>
<evidence type="ECO:0000256" key="3">
    <source>
        <dbReference type="ARBA" id="ARBA00022840"/>
    </source>
</evidence>
<dbReference type="PROSITE" id="PS50893">
    <property type="entry name" value="ABC_TRANSPORTER_2"/>
    <property type="match status" value="1"/>
</dbReference>
<evidence type="ECO:0000313" key="5">
    <source>
        <dbReference type="EMBL" id="CCI81169.1"/>
    </source>
</evidence>
<evidence type="ECO:0000256" key="1">
    <source>
        <dbReference type="ARBA" id="ARBA00022448"/>
    </source>
</evidence>
<reference evidence="5 6" key="1">
    <citation type="submission" date="2012-06" db="EMBL/GenBank/DDBJ databases">
        <title>Draft Genome Sequence of Lactobacillus hominis Strain CRBIP 24.179T, isolated from human intestine.</title>
        <authorList>
            <person name="Cousin S."/>
            <person name="Ma L."/>
            <person name="Bizet C."/>
            <person name="Loux V."/>
            <person name="Bouchier C."/>
            <person name="Clermont D."/>
            <person name="Creno S."/>
        </authorList>
    </citation>
    <scope>NUCLEOTIDE SEQUENCE [LARGE SCALE GENOMIC DNA]</scope>
    <source>
        <strain evidence="6">CRBIP 24.179T</strain>
    </source>
</reference>
<comment type="caution">
    <text evidence="5">The sequence shown here is derived from an EMBL/GenBank/DDBJ whole genome shotgun (WGS) entry which is preliminary data.</text>
</comment>
<dbReference type="Proteomes" id="UP000009320">
    <property type="component" value="Unassembled WGS sequence"/>
</dbReference>
<dbReference type="Gene3D" id="3.40.50.300">
    <property type="entry name" value="P-loop containing nucleotide triphosphate hydrolases"/>
    <property type="match status" value="1"/>
</dbReference>
<dbReference type="EMBL" id="CAKE01000002">
    <property type="protein sequence ID" value="CCI81169.1"/>
    <property type="molecule type" value="Genomic_DNA"/>
</dbReference>
<dbReference type="InterPro" id="IPR050093">
    <property type="entry name" value="ABC_SmlMolc_Importer"/>
</dbReference>
<dbReference type="GeneID" id="82846445"/>
<dbReference type="STRING" id="1423758.FC41_GL001396"/>
<dbReference type="GO" id="GO:0016887">
    <property type="term" value="F:ATP hydrolysis activity"/>
    <property type="evidence" value="ECO:0007669"/>
    <property type="project" value="InterPro"/>
</dbReference>
<gene>
    <name evidence="5" type="ORF">BN55_06315</name>
</gene>
<dbReference type="PANTHER" id="PTHR42781">
    <property type="entry name" value="SPERMIDINE/PUTRESCINE IMPORT ATP-BINDING PROTEIN POTA"/>
    <property type="match status" value="1"/>
</dbReference>
<dbReference type="eggNOG" id="COG1126">
    <property type="taxonomic scope" value="Bacteria"/>
</dbReference>
<dbReference type="SUPFAM" id="SSF52540">
    <property type="entry name" value="P-loop containing nucleoside triphosphate hydrolases"/>
    <property type="match status" value="1"/>
</dbReference>
<organism evidence="5 6">
    <name type="scientific">Lactobacillus hominis DSM 23910 = CRBIP 24.179</name>
    <dbReference type="NCBI Taxonomy" id="1423758"/>
    <lineage>
        <taxon>Bacteria</taxon>
        <taxon>Bacillati</taxon>
        <taxon>Bacillota</taxon>
        <taxon>Bacilli</taxon>
        <taxon>Lactobacillales</taxon>
        <taxon>Lactobacillaceae</taxon>
        <taxon>Lactobacillus</taxon>
    </lineage>
</organism>
<keyword evidence="3" id="KW-0067">ATP-binding</keyword>
<name>I7L963_9LACO</name>
<dbReference type="InterPro" id="IPR003439">
    <property type="entry name" value="ABC_transporter-like_ATP-bd"/>
</dbReference>
<protein>
    <submittedName>
        <fullName evidence="5">Glutamine ABC superfamily ATP binding cassette transporter, ABC protein</fullName>
    </submittedName>
</protein>
<dbReference type="PANTHER" id="PTHR42781:SF9">
    <property type="entry name" value="AMINO ACID ABC TRANSPORTER, ATP-BINDING PROTEIN-RELATED"/>
    <property type="match status" value="1"/>
</dbReference>
<evidence type="ECO:0000313" key="6">
    <source>
        <dbReference type="Proteomes" id="UP000009320"/>
    </source>
</evidence>
<dbReference type="InterPro" id="IPR027417">
    <property type="entry name" value="P-loop_NTPase"/>
</dbReference>
<dbReference type="AlphaFoldDB" id="I7L963"/>
<proteinExistence type="predicted"/>
<dbReference type="Pfam" id="PF00005">
    <property type="entry name" value="ABC_tran"/>
    <property type="match status" value="1"/>
</dbReference>
<dbReference type="SMART" id="SM00382">
    <property type="entry name" value="AAA"/>
    <property type="match status" value="1"/>
</dbReference>
<dbReference type="RefSeq" id="WP_008469817.1">
    <property type="nucleotide sequence ID" value="NZ_AYZP01000003.1"/>
</dbReference>
<keyword evidence="6" id="KW-1185">Reference proteome</keyword>
<dbReference type="InterPro" id="IPR003593">
    <property type="entry name" value="AAA+_ATPase"/>
</dbReference>
<evidence type="ECO:0000256" key="2">
    <source>
        <dbReference type="ARBA" id="ARBA00022741"/>
    </source>
</evidence>
<dbReference type="PATRIC" id="fig|1423758.3.peg.1412"/>
<sequence>MSGNKVLELKDINKSFDSKQVINHLSLSLNKGEILSIIGPSGAGKTTLMRIIAGLEKADTGHFFHYGEEFDPRDRQNHLVGMVFQDFNLFPNLTVQDNITLAPIMVNKMDKQIAVKEADKVMEQLEISSLKRSYPYQLSGGQKQRVAIARALQMQPEILCYDEPTSALDPSLVDKVKEIFFELKKKGVTQIVITHDHRFGKAVADKVLDVKAAGSFE</sequence>
<evidence type="ECO:0000259" key="4">
    <source>
        <dbReference type="PROSITE" id="PS50893"/>
    </source>
</evidence>
<dbReference type="GO" id="GO:0005524">
    <property type="term" value="F:ATP binding"/>
    <property type="evidence" value="ECO:0007669"/>
    <property type="project" value="UniProtKB-KW"/>
</dbReference>
<keyword evidence="2" id="KW-0547">Nucleotide-binding</keyword>
<accession>I7L963</accession>
<dbReference type="PROSITE" id="PS00211">
    <property type="entry name" value="ABC_TRANSPORTER_1"/>
    <property type="match status" value="1"/>
</dbReference>